<feature type="region of interest" description="Disordered" evidence="1">
    <location>
        <begin position="1"/>
        <end position="21"/>
    </location>
</feature>
<protein>
    <submittedName>
        <fullName evidence="2">Uncharacterized protein</fullName>
    </submittedName>
</protein>
<evidence type="ECO:0000256" key="1">
    <source>
        <dbReference type="SAM" id="MobiDB-lite"/>
    </source>
</evidence>
<dbReference type="Proteomes" id="UP000549009">
    <property type="component" value="Unassembled WGS sequence"/>
</dbReference>
<reference evidence="2 3" key="1">
    <citation type="submission" date="2020-08" db="EMBL/GenBank/DDBJ databases">
        <title>Genomic Encyclopedia of Type Strains, Phase III (KMG-III): the genomes of soil and plant-associated and newly described type strains.</title>
        <authorList>
            <person name="Whitman W."/>
        </authorList>
    </citation>
    <scope>NUCLEOTIDE SEQUENCE [LARGE SCALE GENOMIC DNA]</scope>
    <source>
        <strain evidence="2 3">CECT 3146</strain>
    </source>
</reference>
<dbReference type="EMBL" id="JACHJD010000036">
    <property type="protein sequence ID" value="MBB5109723.1"/>
    <property type="molecule type" value="Genomic_DNA"/>
</dbReference>
<name>A0A7W8EZS7_STRST</name>
<comment type="caution">
    <text evidence="2">The sequence shown here is derived from an EMBL/GenBank/DDBJ whole genome shotgun (WGS) entry which is preliminary data.</text>
</comment>
<accession>A0A7W8EZS7</accession>
<sequence length="65" mass="6815">MWASAKGCSGHSPARSSTGAVVSSDNSVMLFTGADGAIPTSLKPATSPTRWSAYRSPVHCQMLFR</sequence>
<keyword evidence="3" id="KW-1185">Reference proteome</keyword>
<proteinExistence type="predicted"/>
<evidence type="ECO:0000313" key="2">
    <source>
        <dbReference type="EMBL" id="MBB5109723.1"/>
    </source>
</evidence>
<dbReference type="AlphaFoldDB" id="A0A7W8EZS7"/>
<organism evidence="2 3">
    <name type="scientific">Streptomyces spectabilis</name>
    <dbReference type="NCBI Taxonomy" id="68270"/>
    <lineage>
        <taxon>Bacteria</taxon>
        <taxon>Bacillati</taxon>
        <taxon>Actinomycetota</taxon>
        <taxon>Actinomycetes</taxon>
        <taxon>Kitasatosporales</taxon>
        <taxon>Streptomycetaceae</taxon>
        <taxon>Streptomyces</taxon>
    </lineage>
</organism>
<gene>
    <name evidence="2" type="ORF">FHS40_008853</name>
</gene>
<evidence type="ECO:0000313" key="3">
    <source>
        <dbReference type="Proteomes" id="UP000549009"/>
    </source>
</evidence>